<protein>
    <submittedName>
        <fullName evidence="1">Uncharacterized protein</fullName>
    </submittedName>
</protein>
<accession>A0ACC0X3P4</accession>
<reference evidence="2" key="1">
    <citation type="journal article" date="2023" name="G3 (Bethesda)">
        <title>Genome assembly and association tests identify interacting loci associated with vigor, precocity, and sex in interspecific pistachio rootstocks.</title>
        <authorList>
            <person name="Palmer W."/>
            <person name="Jacygrad E."/>
            <person name="Sagayaradj S."/>
            <person name="Cavanaugh K."/>
            <person name="Han R."/>
            <person name="Bertier L."/>
            <person name="Beede B."/>
            <person name="Kafkas S."/>
            <person name="Golino D."/>
            <person name="Preece J."/>
            <person name="Michelmore R."/>
        </authorList>
    </citation>
    <scope>NUCLEOTIDE SEQUENCE [LARGE SCALE GENOMIC DNA]</scope>
</reference>
<gene>
    <name evidence="1" type="ORF">Pint_32988</name>
</gene>
<sequence length="113" mass="13204">MKTRELPTGFFAGQSEECRARFRKMGLLKHSAMMMNLWMQLKMGLQCFWFWLCKLDDKPGGGGAFTFWKDKRYILPCHMGLIDGIYLIEIRRDVTLFLLHQQLGQKILLTLGS</sequence>
<comment type="caution">
    <text evidence="1">The sequence shown here is derived from an EMBL/GenBank/DDBJ whole genome shotgun (WGS) entry which is preliminary data.</text>
</comment>
<organism evidence="1 2">
    <name type="scientific">Pistacia integerrima</name>
    <dbReference type="NCBI Taxonomy" id="434235"/>
    <lineage>
        <taxon>Eukaryota</taxon>
        <taxon>Viridiplantae</taxon>
        <taxon>Streptophyta</taxon>
        <taxon>Embryophyta</taxon>
        <taxon>Tracheophyta</taxon>
        <taxon>Spermatophyta</taxon>
        <taxon>Magnoliopsida</taxon>
        <taxon>eudicotyledons</taxon>
        <taxon>Gunneridae</taxon>
        <taxon>Pentapetalae</taxon>
        <taxon>rosids</taxon>
        <taxon>malvids</taxon>
        <taxon>Sapindales</taxon>
        <taxon>Anacardiaceae</taxon>
        <taxon>Pistacia</taxon>
    </lineage>
</organism>
<name>A0ACC0X3P4_9ROSI</name>
<evidence type="ECO:0000313" key="2">
    <source>
        <dbReference type="Proteomes" id="UP001163603"/>
    </source>
</evidence>
<proteinExistence type="predicted"/>
<dbReference type="Proteomes" id="UP001163603">
    <property type="component" value="Chromosome 14"/>
</dbReference>
<dbReference type="EMBL" id="CM047749">
    <property type="protein sequence ID" value="KAJ0010028.1"/>
    <property type="molecule type" value="Genomic_DNA"/>
</dbReference>
<evidence type="ECO:0000313" key="1">
    <source>
        <dbReference type="EMBL" id="KAJ0010028.1"/>
    </source>
</evidence>
<keyword evidence="2" id="KW-1185">Reference proteome</keyword>